<dbReference type="GO" id="GO:0016874">
    <property type="term" value="F:ligase activity"/>
    <property type="evidence" value="ECO:0007669"/>
    <property type="project" value="UniProtKB-KW"/>
</dbReference>
<name>A0ABW3YEQ0_9ACTN</name>
<keyword evidence="3" id="KW-1185">Reference proteome</keyword>
<keyword evidence="2" id="KW-0436">Ligase</keyword>
<evidence type="ECO:0000256" key="1">
    <source>
        <dbReference type="ARBA" id="ARBA00048819"/>
    </source>
</evidence>
<organism evidence="2 3">
    <name type="scientific">Micromonospora sonneratiae</name>
    <dbReference type="NCBI Taxonomy" id="1184706"/>
    <lineage>
        <taxon>Bacteria</taxon>
        <taxon>Bacillati</taxon>
        <taxon>Actinomycetota</taxon>
        <taxon>Actinomycetes</taxon>
        <taxon>Micromonosporales</taxon>
        <taxon>Micromonosporaceae</taxon>
        <taxon>Micromonospora</taxon>
    </lineage>
</organism>
<dbReference type="Proteomes" id="UP001597260">
    <property type="component" value="Unassembled WGS sequence"/>
</dbReference>
<comment type="catalytic activity">
    <reaction evidence="1">
        <text>L-cysteine + L-glutamate + ATP = gamma-L-glutamyl-L-cysteine + ADP + phosphate + H(+)</text>
        <dbReference type="Rhea" id="RHEA:13285"/>
        <dbReference type="ChEBI" id="CHEBI:15378"/>
        <dbReference type="ChEBI" id="CHEBI:29985"/>
        <dbReference type="ChEBI" id="CHEBI:30616"/>
        <dbReference type="ChEBI" id="CHEBI:35235"/>
        <dbReference type="ChEBI" id="CHEBI:43474"/>
        <dbReference type="ChEBI" id="CHEBI:58173"/>
        <dbReference type="ChEBI" id="CHEBI:456216"/>
        <dbReference type="EC" id="6.3.2.2"/>
    </reaction>
</comment>
<dbReference type="PANTHER" id="PTHR36510:SF3">
    <property type="entry name" value="CONSERVED PROTEIN"/>
    <property type="match status" value="1"/>
</dbReference>
<proteinExistence type="predicted"/>
<gene>
    <name evidence="2" type="ORF">ACFQ4H_11755</name>
</gene>
<dbReference type="Pfam" id="PF04107">
    <property type="entry name" value="GCS2"/>
    <property type="match status" value="1"/>
</dbReference>
<evidence type="ECO:0000313" key="3">
    <source>
        <dbReference type="Proteomes" id="UP001597260"/>
    </source>
</evidence>
<dbReference type="PANTHER" id="PTHR36510">
    <property type="entry name" value="GLUTAMATE--CYSTEINE LIGASE 2-RELATED"/>
    <property type="match status" value="1"/>
</dbReference>
<dbReference type="InterPro" id="IPR050141">
    <property type="entry name" value="GCL_type2/YbdK_subfam"/>
</dbReference>
<comment type="caution">
    <text evidence="2">The sequence shown here is derived from an EMBL/GenBank/DDBJ whole genome shotgun (WGS) entry which is preliminary data.</text>
</comment>
<dbReference type="RefSeq" id="WP_377570029.1">
    <property type="nucleotide sequence ID" value="NZ_JBHTMP010000014.1"/>
</dbReference>
<reference evidence="3" key="1">
    <citation type="journal article" date="2019" name="Int. J. Syst. Evol. Microbiol.">
        <title>The Global Catalogue of Microorganisms (GCM) 10K type strain sequencing project: providing services to taxonomists for standard genome sequencing and annotation.</title>
        <authorList>
            <consortium name="The Broad Institute Genomics Platform"/>
            <consortium name="The Broad Institute Genome Sequencing Center for Infectious Disease"/>
            <person name="Wu L."/>
            <person name="Ma J."/>
        </authorList>
    </citation>
    <scope>NUCLEOTIDE SEQUENCE [LARGE SCALE GENOMIC DNA]</scope>
    <source>
        <strain evidence="3">JCM 31037</strain>
    </source>
</reference>
<dbReference type="SUPFAM" id="SSF55931">
    <property type="entry name" value="Glutamine synthetase/guanido kinase"/>
    <property type="match status" value="1"/>
</dbReference>
<dbReference type="EMBL" id="JBHTMP010000014">
    <property type="protein sequence ID" value="MFD1321764.1"/>
    <property type="molecule type" value="Genomic_DNA"/>
</dbReference>
<dbReference type="InterPro" id="IPR006336">
    <property type="entry name" value="GCS2"/>
</dbReference>
<accession>A0ABW3YEQ0</accession>
<dbReference type="InterPro" id="IPR016602">
    <property type="entry name" value="UCP012666"/>
</dbReference>
<evidence type="ECO:0000313" key="2">
    <source>
        <dbReference type="EMBL" id="MFD1321764.1"/>
    </source>
</evidence>
<dbReference type="Gene3D" id="3.30.590.20">
    <property type="match status" value="1"/>
</dbReference>
<sequence>MGEDVGTQTFTREDRARHREKVHACLDVFAAMLREARFDFEQPTTGLEIELNLVDERAMPAMRNADVLAAIADPSFQTELGQFNVEINIAPRLLAGTGTAEYEEHIRASLNAAERKARAVGAGMVMIGILPTLDADHLTARTLSTNPRYAQLNDQIFAARGEDLQIHIDGVDHLNTTADTITPEAACTSTQLHLQVGPAQFAAYWNAAQAIAGIQVALGANAPFLFGRELWRETRIPLFEQATDTRPDEIKTQGVRPRVWFGERWINSVFDLFEENIRYFPALLPVCDDDDPARTLAHGEIPTLSELRLHNGTIYRWNRPVYDVVDGRPHLRVENRVLPAGPTVIDTIANSAFYFGLVRALAEAERPLWSRMSFNAAEENFHTCARYGITAQVYWPGLGYLPVAELVLRRLLPLAREGLTGLGLADSEQDRLLAIIEQRCLTGRNGASWQVATLHRLLDDGNLDRPAALREVLRRYIPLMHSNQPVHEWPLAG</sequence>
<protein>
    <submittedName>
        <fullName evidence="2">Glutamate--cysteine ligase</fullName>
    </submittedName>
</protein>
<dbReference type="InterPro" id="IPR014746">
    <property type="entry name" value="Gln_synth/guanido_kin_cat_dom"/>
</dbReference>
<dbReference type="PIRSF" id="PIRSF012666">
    <property type="entry name" value="UCP012666"/>
    <property type="match status" value="1"/>
</dbReference>